<dbReference type="AlphaFoldDB" id="A0A540NHV4"/>
<gene>
    <name evidence="1" type="ORF">C1H46_004229</name>
</gene>
<comment type="caution">
    <text evidence="1">The sequence shown here is derived from an EMBL/GenBank/DDBJ whole genome shotgun (WGS) entry which is preliminary data.</text>
</comment>
<sequence length="98" mass="11524">MEGRSREPYQNLQILILHMSMKIRSSRKLPIRKILIEHPRYHRVFSLHMKILSWAFHQTPGLLSSLSYTIGTKTAAMKPTELVIWEAPNRRARPRDSC</sequence>
<organism evidence="1 2">
    <name type="scientific">Malus baccata</name>
    <name type="common">Siberian crab apple</name>
    <name type="synonym">Pyrus baccata</name>
    <dbReference type="NCBI Taxonomy" id="106549"/>
    <lineage>
        <taxon>Eukaryota</taxon>
        <taxon>Viridiplantae</taxon>
        <taxon>Streptophyta</taxon>
        <taxon>Embryophyta</taxon>
        <taxon>Tracheophyta</taxon>
        <taxon>Spermatophyta</taxon>
        <taxon>Magnoliopsida</taxon>
        <taxon>eudicotyledons</taxon>
        <taxon>Gunneridae</taxon>
        <taxon>Pentapetalae</taxon>
        <taxon>rosids</taxon>
        <taxon>fabids</taxon>
        <taxon>Rosales</taxon>
        <taxon>Rosaceae</taxon>
        <taxon>Amygdaloideae</taxon>
        <taxon>Maleae</taxon>
        <taxon>Malus</taxon>
    </lineage>
</organism>
<evidence type="ECO:0000313" key="2">
    <source>
        <dbReference type="Proteomes" id="UP000315295"/>
    </source>
</evidence>
<reference evidence="1 2" key="1">
    <citation type="journal article" date="2019" name="G3 (Bethesda)">
        <title>Sequencing of a Wild Apple (Malus baccata) Genome Unravels the Differences Between Cultivated and Wild Apple Species Regarding Disease Resistance and Cold Tolerance.</title>
        <authorList>
            <person name="Chen X."/>
        </authorList>
    </citation>
    <scope>NUCLEOTIDE SEQUENCE [LARGE SCALE GENOMIC DNA]</scope>
    <source>
        <strain evidence="2">cv. Shandingzi</strain>
        <tissue evidence="1">Leaves</tissue>
    </source>
</reference>
<accession>A0A540NHV4</accession>
<evidence type="ECO:0000313" key="1">
    <source>
        <dbReference type="EMBL" id="TQE10173.1"/>
    </source>
</evidence>
<proteinExistence type="predicted"/>
<keyword evidence="2" id="KW-1185">Reference proteome</keyword>
<dbReference type="EMBL" id="VIEB01000046">
    <property type="protein sequence ID" value="TQE10173.1"/>
    <property type="molecule type" value="Genomic_DNA"/>
</dbReference>
<name>A0A540NHV4_MALBA</name>
<dbReference type="Proteomes" id="UP000315295">
    <property type="component" value="Unassembled WGS sequence"/>
</dbReference>
<protein>
    <submittedName>
        <fullName evidence="1">Uncharacterized protein</fullName>
    </submittedName>
</protein>